<evidence type="ECO:0000256" key="3">
    <source>
        <dbReference type="ARBA" id="ARBA00011083"/>
    </source>
</evidence>
<evidence type="ECO:0000313" key="13">
    <source>
        <dbReference type="EMBL" id="OMO74704.1"/>
    </source>
</evidence>
<dbReference type="GO" id="GO:0034722">
    <property type="term" value="F:gamma-glutamyl-peptidase activity"/>
    <property type="evidence" value="ECO:0007669"/>
    <property type="project" value="UniProtKB-UniRule"/>
</dbReference>
<keyword evidence="5" id="KW-0235">DNA replication</keyword>
<evidence type="ECO:0000256" key="4">
    <source>
        <dbReference type="ARBA" id="ARBA00022525"/>
    </source>
</evidence>
<evidence type="ECO:0000256" key="2">
    <source>
        <dbReference type="ARBA" id="ARBA00004239"/>
    </source>
</evidence>
<evidence type="ECO:0000256" key="10">
    <source>
        <dbReference type="PIRSR" id="PIRSR615527-1"/>
    </source>
</evidence>
<feature type="compositionally biased region" description="Basic and acidic residues" evidence="12">
    <location>
        <begin position="561"/>
        <end position="600"/>
    </location>
</feature>
<dbReference type="GO" id="GO:0046900">
    <property type="term" value="P:tetrahydrofolylpolyglutamate metabolic process"/>
    <property type="evidence" value="ECO:0007669"/>
    <property type="project" value="UniProtKB-ARBA"/>
</dbReference>
<feature type="compositionally biased region" description="Polar residues" evidence="12">
    <location>
        <begin position="630"/>
        <end position="644"/>
    </location>
</feature>
<feature type="active site" description="Nucleophile" evidence="10 11">
    <location>
        <position position="200"/>
    </location>
</feature>
<feature type="active site" evidence="11">
    <location>
        <position position="313"/>
    </location>
</feature>
<comment type="catalytic activity">
    <reaction evidence="9 11">
        <text>(6S)-5,6,7,8-tetrahydrofolyl-(gamma-L-Glu)(n) + (n-1) H2O = (6S)-5,6,7,8-tetrahydrofolate + (n-1) L-glutamate</text>
        <dbReference type="Rhea" id="RHEA:56784"/>
        <dbReference type="Rhea" id="RHEA-COMP:14738"/>
        <dbReference type="ChEBI" id="CHEBI:15377"/>
        <dbReference type="ChEBI" id="CHEBI:29985"/>
        <dbReference type="ChEBI" id="CHEBI:57453"/>
        <dbReference type="ChEBI" id="CHEBI:141005"/>
        <dbReference type="EC" id="3.4.19.9"/>
    </reaction>
</comment>
<comment type="similarity">
    <text evidence="3">Belongs to the peptidase C26 family.</text>
</comment>
<evidence type="ECO:0000256" key="6">
    <source>
        <dbReference type="ARBA" id="ARBA00022729"/>
    </source>
</evidence>
<accession>A0A1R3HWP6</accession>
<comment type="subcellular location">
    <subcellularLocation>
        <location evidence="1">Nucleus</location>
    </subcellularLocation>
    <subcellularLocation>
        <location evidence="2">Secreted</location>
        <location evidence="2">Extracellular space</location>
    </subcellularLocation>
</comment>
<feature type="active site" description="Proton donor" evidence="10">
    <location>
        <position position="313"/>
    </location>
</feature>
<dbReference type="Pfam" id="PF09507">
    <property type="entry name" value="CDC27"/>
    <property type="match status" value="1"/>
</dbReference>
<dbReference type="STRING" id="210143.A0A1R3HWP6"/>
<dbReference type="Gramene" id="OMO74704">
    <property type="protein sequence ID" value="OMO74704"/>
    <property type="gene ID" value="CCACVL1_16507"/>
</dbReference>
<feature type="region of interest" description="Disordered" evidence="12">
    <location>
        <begin position="839"/>
        <end position="898"/>
    </location>
</feature>
<dbReference type="InterPro" id="IPR041913">
    <property type="entry name" value="POLD3_sf"/>
</dbReference>
<dbReference type="AlphaFoldDB" id="A0A1R3HWP6"/>
<dbReference type="Proteomes" id="UP000188268">
    <property type="component" value="Unassembled WGS sequence"/>
</dbReference>
<feature type="compositionally biased region" description="Basic and acidic residues" evidence="12">
    <location>
        <begin position="723"/>
        <end position="743"/>
    </location>
</feature>
<dbReference type="PANTHER" id="PTHR17598:SF13">
    <property type="entry name" value="DNA POLYMERASE DELTA SUBUNIT 3"/>
    <property type="match status" value="1"/>
</dbReference>
<dbReference type="PROSITE" id="PS51273">
    <property type="entry name" value="GATASE_TYPE_1"/>
    <property type="match status" value="1"/>
</dbReference>
<dbReference type="OrthoDB" id="64220at2759"/>
<dbReference type="GO" id="GO:0005576">
    <property type="term" value="C:extracellular region"/>
    <property type="evidence" value="ECO:0007669"/>
    <property type="project" value="UniProtKB-SubCell"/>
</dbReference>
<organism evidence="13 14">
    <name type="scientific">Corchorus capsularis</name>
    <name type="common">Jute</name>
    <dbReference type="NCBI Taxonomy" id="210143"/>
    <lineage>
        <taxon>Eukaryota</taxon>
        <taxon>Viridiplantae</taxon>
        <taxon>Streptophyta</taxon>
        <taxon>Embryophyta</taxon>
        <taxon>Tracheophyta</taxon>
        <taxon>Spermatophyta</taxon>
        <taxon>Magnoliopsida</taxon>
        <taxon>eudicotyledons</taxon>
        <taxon>Gunneridae</taxon>
        <taxon>Pentapetalae</taxon>
        <taxon>rosids</taxon>
        <taxon>malvids</taxon>
        <taxon>Malvales</taxon>
        <taxon>Malvaceae</taxon>
        <taxon>Grewioideae</taxon>
        <taxon>Apeibeae</taxon>
        <taxon>Corchorus</taxon>
    </lineage>
</organism>
<evidence type="ECO:0000256" key="12">
    <source>
        <dbReference type="SAM" id="MobiDB-lite"/>
    </source>
</evidence>
<feature type="compositionally biased region" description="Polar residues" evidence="12">
    <location>
        <begin position="527"/>
        <end position="554"/>
    </location>
</feature>
<dbReference type="PANTHER" id="PTHR17598">
    <property type="entry name" value="DNA POLYMERASE DELTA SUBUNIT 3"/>
    <property type="match status" value="1"/>
</dbReference>
<dbReference type="InterPro" id="IPR029062">
    <property type="entry name" value="Class_I_gatase-like"/>
</dbReference>
<dbReference type="InterPro" id="IPR011697">
    <property type="entry name" value="Peptidase_C26"/>
</dbReference>
<dbReference type="Gene3D" id="3.90.1030.20">
    <property type="entry name" value="DNA polymerase delta, p66 (Cdc27) subunit, wHTH domain"/>
    <property type="match status" value="1"/>
</dbReference>
<evidence type="ECO:0000256" key="9">
    <source>
        <dbReference type="ARBA" id="ARBA00051589"/>
    </source>
</evidence>
<dbReference type="GO" id="GO:0006271">
    <property type="term" value="P:DNA strand elongation involved in DNA replication"/>
    <property type="evidence" value="ECO:0007669"/>
    <property type="project" value="TreeGrafter"/>
</dbReference>
<dbReference type="CDD" id="cd01747">
    <property type="entry name" value="GATase1_Glutamyl_Hydrolase"/>
    <property type="match status" value="1"/>
</dbReference>
<name>A0A1R3HWP6_COCAP</name>
<evidence type="ECO:0000256" key="11">
    <source>
        <dbReference type="PROSITE-ProRule" id="PRU00607"/>
    </source>
</evidence>
<dbReference type="GO" id="GO:1904161">
    <property type="term" value="P:DNA synthesis involved in UV-damage excision repair"/>
    <property type="evidence" value="ECO:0007669"/>
    <property type="project" value="TreeGrafter"/>
</dbReference>
<sequence length="898" mass="98056">MPSLFLSNPSSSSASSPDHPNDAVTSPSSSSSSSSSSPDMWNYLLVPILLYLSKDLPLAKAETSASLLLPSQRGGNSSSDSLSSDSSCTILDPNLYYRPVIGILSHPGDGASGRLNNDSNASYIAASYVKFVEAAGARVIPLIYNEPEEILFEKLELVNGVLFTGGWAKNGLYYEIAQKLFKKVIEKNDAGDHFPLYAICLGFELLTMIISEDRNILESFSAADQASSLQFVNNINIEGTVFQRFPPYLLKKLGTDCLVMQNHHYGISLERLQNNPKLSSFFNILTTSTDDNNEVYVSTAQARGYPVTAFQWHPEKNAFEWGSAMIPHSEDAIQVTQHVANYLISEARKSQNRPPAGKVLDNLIYNYSPTYCGKAGKGYDEVSYKWLSRNFLVSSNVAKRLLAEFAEKHGSGLEVVYSLSGWLKNTPSNYHIQLVTGPKLAEAKQEYDDNCRVHVYSVQARIPVDPAVLWNTEFIQAEELFKQPATVDNCLRDNRFGGISTSFISRTLDGKPVTVAAAQPNSLRISGLSKHNSAQNNSALQTQQNKVQQSSSEVAQHRASVVKDAKSESNSKGVHDLGSKPSADKEKLSSFPLNDKKSQNDKSSNGSGGSLANLWGRASTKQKASGVPADNSNSIHNHNVSADAQISAREAVRDENSDDDAQDVNFRRASNGEGNRKRRVVFDFSDEDEYEDAVNLASPDPPKKKPFLDSEQNAKTLATKMPDLIEEKPNKDEVKVKEERTTDGEPNISLVEEISLVSKSTNGRHSSLVKVENQLPDADVSKKDKVTDAAPNSPKRKKVMKTRIDDRGREVIEVVWEGEETVVKKVENDVLKKVGTGVTAKADSNSVTTTNNRPAAAKKSPAVGNTAPANPGGKAGNKKGGNAKDPKQGNILSFFKRV</sequence>
<dbReference type="FunFam" id="3.90.1030.20:FF:000002">
    <property type="entry name" value="DNA polymerase delta subunit"/>
    <property type="match status" value="1"/>
</dbReference>
<dbReference type="InterPro" id="IPR019038">
    <property type="entry name" value="POLD3"/>
</dbReference>
<reference evidence="13 14" key="1">
    <citation type="submission" date="2013-09" db="EMBL/GenBank/DDBJ databases">
        <title>Corchorus capsularis genome sequencing.</title>
        <authorList>
            <person name="Alam M."/>
            <person name="Haque M.S."/>
            <person name="Islam M.S."/>
            <person name="Emdad E.M."/>
            <person name="Islam M.M."/>
            <person name="Ahmed B."/>
            <person name="Halim A."/>
            <person name="Hossen Q.M.M."/>
            <person name="Hossain M.Z."/>
            <person name="Ahmed R."/>
            <person name="Khan M.M."/>
            <person name="Islam R."/>
            <person name="Rashid M.M."/>
            <person name="Khan S.A."/>
            <person name="Rahman M.S."/>
            <person name="Alam M."/>
        </authorList>
    </citation>
    <scope>NUCLEOTIDE SEQUENCE [LARGE SCALE GENOMIC DNA]</scope>
    <source>
        <strain evidence="14">cv. CVL-1</strain>
        <tissue evidence="13">Whole seedling</tissue>
    </source>
</reference>
<keyword evidence="8" id="KW-0539">Nucleus</keyword>
<dbReference type="SUPFAM" id="SSF52317">
    <property type="entry name" value="Class I glutamine amidotransferase-like"/>
    <property type="match status" value="1"/>
</dbReference>
<evidence type="ECO:0000256" key="7">
    <source>
        <dbReference type="ARBA" id="ARBA00022801"/>
    </source>
</evidence>
<proteinExistence type="inferred from homology"/>
<keyword evidence="4" id="KW-0964">Secreted</keyword>
<evidence type="ECO:0000256" key="8">
    <source>
        <dbReference type="ARBA" id="ARBA00023242"/>
    </source>
</evidence>
<evidence type="ECO:0000256" key="1">
    <source>
        <dbReference type="ARBA" id="ARBA00004123"/>
    </source>
</evidence>
<keyword evidence="6" id="KW-0732">Signal</keyword>
<comment type="caution">
    <text evidence="13">The sequence shown here is derived from an EMBL/GenBank/DDBJ whole genome shotgun (WGS) entry which is preliminary data.</text>
</comment>
<dbReference type="Gene3D" id="3.40.50.880">
    <property type="match status" value="1"/>
</dbReference>
<dbReference type="EC" id="3.4.19.9" evidence="11"/>
<feature type="region of interest" description="Disordered" evidence="12">
    <location>
        <begin position="774"/>
        <end position="802"/>
    </location>
</feature>
<dbReference type="PROSITE" id="PS51275">
    <property type="entry name" value="PEPTIDASE_C26_GGH"/>
    <property type="match status" value="1"/>
</dbReference>
<dbReference type="InterPro" id="IPR015527">
    <property type="entry name" value="Pept_C26_g-glut_hydrolase"/>
</dbReference>
<protein>
    <recommendedName>
        <fullName evidence="11">folate gamma-glutamyl hydrolase</fullName>
        <ecNumber evidence="11">3.4.19.9</ecNumber>
    </recommendedName>
</protein>
<dbReference type="GO" id="GO:0003887">
    <property type="term" value="F:DNA-directed DNA polymerase activity"/>
    <property type="evidence" value="ECO:0007669"/>
    <property type="project" value="TreeGrafter"/>
</dbReference>
<evidence type="ECO:0000313" key="14">
    <source>
        <dbReference type="Proteomes" id="UP000188268"/>
    </source>
</evidence>
<feature type="region of interest" description="Disordered" evidence="12">
    <location>
        <begin position="527"/>
        <end position="747"/>
    </location>
</feature>
<keyword evidence="14" id="KW-1185">Reference proteome</keyword>
<dbReference type="FunFam" id="3.40.50.880:FF:000024">
    <property type="entry name" value="Folate gamma-glutamyl hydrolase"/>
    <property type="match status" value="1"/>
</dbReference>
<keyword evidence="7 11" id="KW-0378">Hydrolase</keyword>
<feature type="region of interest" description="Disordered" evidence="12">
    <location>
        <begin position="1"/>
        <end position="38"/>
    </location>
</feature>
<evidence type="ECO:0000256" key="5">
    <source>
        <dbReference type="ARBA" id="ARBA00022705"/>
    </source>
</evidence>
<dbReference type="EMBL" id="AWWV01011077">
    <property type="protein sequence ID" value="OMO74704.1"/>
    <property type="molecule type" value="Genomic_DNA"/>
</dbReference>
<dbReference type="Pfam" id="PF07722">
    <property type="entry name" value="Peptidase_C26"/>
    <property type="match status" value="1"/>
</dbReference>
<dbReference type="GO" id="GO:0043625">
    <property type="term" value="C:delta DNA polymerase complex"/>
    <property type="evidence" value="ECO:0007669"/>
    <property type="project" value="InterPro"/>
</dbReference>
<gene>
    <name evidence="13" type="ORF">CCACVL1_16507</name>
</gene>
<dbReference type="GO" id="GO:0006297">
    <property type="term" value="P:nucleotide-excision repair, DNA gap filling"/>
    <property type="evidence" value="ECO:0007669"/>
    <property type="project" value="TreeGrafter"/>
</dbReference>
<feature type="compositionally biased region" description="Polar residues" evidence="12">
    <location>
        <begin position="842"/>
        <end position="853"/>
    </location>
</feature>